<comment type="caution">
    <text evidence="1">The sequence shown here is derived from an EMBL/GenBank/DDBJ whole genome shotgun (WGS) entry which is preliminary data.</text>
</comment>
<accession>A0ACA9Q5G4</accession>
<evidence type="ECO:0000313" key="1">
    <source>
        <dbReference type="EMBL" id="CAG8736800.1"/>
    </source>
</evidence>
<protein>
    <submittedName>
        <fullName evidence="1">2008_t:CDS:1</fullName>
    </submittedName>
</protein>
<proteinExistence type="predicted"/>
<dbReference type="Proteomes" id="UP000789525">
    <property type="component" value="Unassembled WGS sequence"/>
</dbReference>
<evidence type="ECO:0000313" key="2">
    <source>
        <dbReference type="Proteomes" id="UP000789525"/>
    </source>
</evidence>
<feature type="non-terminal residue" evidence="1">
    <location>
        <position position="1"/>
    </location>
</feature>
<sequence length="186" mass="21230">QPQRHDGAPQWGGDVNTNEQWCSVVKGKLGDFRLVMGGEVDCVRVLKLLDRYTGQPDTYVELKTSMTIRPGVVSDEKSFEKKLLKFYFQSFLLGVPEIIVGFRNPRGILQNLQTFKTLEIPRMWMEDAGNEDNGITRVGRLRFTPSDGVTFRILDRESVGEVENGEDRVGFLPTWYMEPNPDSKQN</sequence>
<keyword evidence="2" id="KW-1185">Reference proteome</keyword>
<reference evidence="1" key="1">
    <citation type="submission" date="2021-06" db="EMBL/GenBank/DDBJ databases">
        <authorList>
            <person name="Kallberg Y."/>
            <person name="Tangrot J."/>
            <person name="Rosling A."/>
        </authorList>
    </citation>
    <scope>NUCLEOTIDE SEQUENCE</scope>
    <source>
        <strain evidence="1">CL356</strain>
    </source>
</reference>
<gene>
    <name evidence="1" type="ORF">ACOLOM_LOCUS11947</name>
</gene>
<feature type="non-terminal residue" evidence="1">
    <location>
        <position position="186"/>
    </location>
</feature>
<organism evidence="1 2">
    <name type="scientific">Acaulospora colombiana</name>
    <dbReference type="NCBI Taxonomy" id="27376"/>
    <lineage>
        <taxon>Eukaryota</taxon>
        <taxon>Fungi</taxon>
        <taxon>Fungi incertae sedis</taxon>
        <taxon>Mucoromycota</taxon>
        <taxon>Glomeromycotina</taxon>
        <taxon>Glomeromycetes</taxon>
        <taxon>Diversisporales</taxon>
        <taxon>Acaulosporaceae</taxon>
        <taxon>Acaulospora</taxon>
    </lineage>
</organism>
<dbReference type="EMBL" id="CAJVPT010045757">
    <property type="protein sequence ID" value="CAG8736800.1"/>
    <property type="molecule type" value="Genomic_DNA"/>
</dbReference>
<name>A0ACA9Q5G4_9GLOM</name>